<dbReference type="PANTHER" id="PTHR48277:SF1">
    <property type="entry name" value="MITOCHONDRIAL RIBOSOMAL PROTEIN S5"/>
    <property type="match status" value="1"/>
</dbReference>
<dbReference type="InterPro" id="IPR013810">
    <property type="entry name" value="Ribosomal_uS5_N"/>
</dbReference>
<dbReference type="SUPFAM" id="SSF54768">
    <property type="entry name" value="dsRNA-binding domain-like"/>
    <property type="match status" value="1"/>
</dbReference>
<dbReference type="Proteomes" id="UP000177407">
    <property type="component" value="Unassembled WGS sequence"/>
</dbReference>
<name>A0A1F5S2Y5_9BACT</name>
<evidence type="ECO:0000256" key="2">
    <source>
        <dbReference type="ARBA" id="ARBA00022730"/>
    </source>
</evidence>
<evidence type="ECO:0000256" key="7">
    <source>
        <dbReference type="ARBA" id="ARBA00035519"/>
    </source>
</evidence>
<evidence type="ECO:0000256" key="4">
    <source>
        <dbReference type="ARBA" id="ARBA00022980"/>
    </source>
</evidence>
<keyword evidence="3" id="KW-0694">RNA-binding</keyword>
<protein>
    <recommendedName>
        <fullName evidence="6">Small ribosomal subunit protein uS5</fullName>
    </recommendedName>
    <alternativeName>
        <fullName evidence="7">30S ribosomal protein S5</fullName>
    </alternativeName>
</protein>
<evidence type="ECO:0000256" key="5">
    <source>
        <dbReference type="ARBA" id="ARBA00023274"/>
    </source>
</evidence>
<comment type="similarity">
    <text evidence="1 9">Belongs to the universal ribosomal protein uS5 family.</text>
</comment>
<dbReference type="InterPro" id="IPR018192">
    <property type="entry name" value="Ribosomal_uS5_N_CS"/>
</dbReference>
<organism evidence="11 12">
    <name type="scientific">Candidatus Falkowbacteria bacterium RIFOXYA2_FULL_38_12</name>
    <dbReference type="NCBI Taxonomy" id="1797993"/>
    <lineage>
        <taxon>Bacteria</taxon>
        <taxon>Candidatus Falkowiibacteriota</taxon>
    </lineage>
</organism>
<dbReference type="GO" id="GO:0005737">
    <property type="term" value="C:cytoplasm"/>
    <property type="evidence" value="ECO:0007669"/>
    <property type="project" value="UniProtKB-ARBA"/>
</dbReference>
<dbReference type="FunFam" id="3.30.230.10:FF:000002">
    <property type="entry name" value="30S ribosomal protein S5"/>
    <property type="match status" value="1"/>
</dbReference>
<keyword evidence="5 8" id="KW-0687">Ribonucleoprotein</keyword>
<dbReference type="InterPro" id="IPR020568">
    <property type="entry name" value="Ribosomal_Su5_D2-typ_SF"/>
</dbReference>
<dbReference type="GO" id="GO:0003735">
    <property type="term" value="F:structural constituent of ribosome"/>
    <property type="evidence" value="ECO:0007669"/>
    <property type="project" value="UniProtKB-UniRule"/>
</dbReference>
<proteinExistence type="inferred from homology"/>
<dbReference type="PROSITE" id="PS50881">
    <property type="entry name" value="S5_DSRBD"/>
    <property type="match status" value="1"/>
</dbReference>
<evidence type="ECO:0000313" key="11">
    <source>
        <dbReference type="EMBL" id="OGF21029.1"/>
    </source>
</evidence>
<keyword evidence="2" id="KW-0699">rRNA-binding</keyword>
<reference evidence="11 12" key="1">
    <citation type="journal article" date="2016" name="Nat. Commun.">
        <title>Thousands of microbial genomes shed light on interconnected biogeochemical processes in an aquifer system.</title>
        <authorList>
            <person name="Anantharaman K."/>
            <person name="Brown C.T."/>
            <person name="Hug L.A."/>
            <person name="Sharon I."/>
            <person name="Castelle C.J."/>
            <person name="Probst A.J."/>
            <person name="Thomas B.C."/>
            <person name="Singh A."/>
            <person name="Wilkins M.J."/>
            <person name="Karaoz U."/>
            <person name="Brodie E.L."/>
            <person name="Williams K.H."/>
            <person name="Hubbard S.S."/>
            <person name="Banfield J.F."/>
        </authorList>
    </citation>
    <scope>NUCLEOTIDE SEQUENCE [LARGE SCALE GENOMIC DNA]</scope>
</reference>
<keyword evidence="4 8" id="KW-0689">Ribosomal protein</keyword>
<dbReference type="Gene3D" id="3.30.230.10">
    <property type="match status" value="1"/>
</dbReference>
<evidence type="ECO:0000256" key="3">
    <source>
        <dbReference type="ARBA" id="ARBA00022884"/>
    </source>
</evidence>
<dbReference type="Pfam" id="PF03719">
    <property type="entry name" value="Ribosomal_S5_C"/>
    <property type="match status" value="1"/>
</dbReference>
<dbReference type="PANTHER" id="PTHR48277">
    <property type="entry name" value="MITOCHONDRIAL RIBOSOMAL PROTEIN S5"/>
    <property type="match status" value="1"/>
</dbReference>
<evidence type="ECO:0000313" key="12">
    <source>
        <dbReference type="Proteomes" id="UP000177407"/>
    </source>
</evidence>
<evidence type="ECO:0000256" key="9">
    <source>
        <dbReference type="RuleBase" id="RU003823"/>
    </source>
</evidence>
<dbReference type="InterPro" id="IPR000851">
    <property type="entry name" value="Ribosomal_uS5"/>
</dbReference>
<dbReference type="Gene3D" id="3.30.160.20">
    <property type="match status" value="1"/>
</dbReference>
<dbReference type="AlphaFoldDB" id="A0A1F5S2Y5"/>
<feature type="domain" description="S5 DRBM" evidence="10">
    <location>
        <begin position="21"/>
        <end position="84"/>
    </location>
</feature>
<evidence type="ECO:0000256" key="6">
    <source>
        <dbReference type="ARBA" id="ARBA00035255"/>
    </source>
</evidence>
<dbReference type="GO" id="GO:0006412">
    <property type="term" value="P:translation"/>
    <property type="evidence" value="ECO:0007669"/>
    <property type="project" value="InterPro"/>
</dbReference>
<evidence type="ECO:0000259" key="10">
    <source>
        <dbReference type="PROSITE" id="PS50881"/>
    </source>
</evidence>
<sequence>MFQKEQQKNKGRSFSDKPKEFEQKILEIARVTRVTSGGKRMKFRACVIVGDGKGRVGQAVAKGNDVTKAINKAAMKAEKDLMTIPLRNETIPHEIREKYGAAVVLLKPAPKGTGIKAGGAMRSVFEIAGVPNVIGKILGSKNKINISRATINALKKLRLEKRK</sequence>
<accession>A0A1F5S2Y5</accession>
<dbReference type="GO" id="GO:0019843">
    <property type="term" value="F:rRNA binding"/>
    <property type="evidence" value="ECO:0007669"/>
    <property type="project" value="UniProtKB-KW"/>
</dbReference>
<dbReference type="InterPro" id="IPR014721">
    <property type="entry name" value="Ribsml_uS5_D2-typ_fold_subgr"/>
</dbReference>
<dbReference type="EMBL" id="MFGA01000017">
    <property type="protein sequence ID" value="OGF21029.1"/>
    <property type="molecule type" value="Genomic_DNA"/>
</dbReference>
<comment type="caution">
    <text evidence="11">The sequence shown here is derived from an EMBL/GenBank/DDBJ whole genome shotgun (WGS) entry which is preliminary data.</text>
</comment>
<dbReference type="InterPro" id="IPR005712">
    <property type="entry name" value="Ribosomal_uS5_bac-type"/>
</dbReference>
<dbReference type="SUPFAM" id="SSF54211">
    <property type="entry name" value="Ribosomal protein S5 domain 2-like"/>
    <property type="match status" value="1"/>
</dbReference>
<dbReference type="PROSITE" id="PS00585">
    <property type="entry name" value="RIBOSOMAL_S5"/>
    <property type="match status" value="1"/>
</dbReference>
<dbReference type="GO" id="GO:0015935">
    <property type="term" value="C:small ribosomal subunit"/>
    <property type="evidence" value="ECO:0007669"/>
    <property type="project" value="InterPro"/>
</dbReference>
<dbReference type="NCBIfam" id="TIGR01021">
    <property type="entry name" value="rpsE_bact"/>
    <property type="match status" value="1"/>
</dbReference>
<evidence type="ECO:0000256" key="8">
    <source>
        <dbReference type="PROSITE-ProRule" id="PRU00268"/>
    </source>
</evidence>
<dbReference type="Pfam" id="PF00333">
    <property type="entry name" value="Ribosomal_S5"/>
    <property type="match status" value="1"/>
</dbReference>
<evidence type="ECO:0000256" key="1">
    <source>
        <dbReference type="ARBA" id="ARBA00008945"/>
    </source>
</evidence>
<dbReference type="InterPro" id="IPR005324">
    <property type="entry name" value="Ribosomal_uS5_C"/>
</dbReference>
<gene>
    <name evidence="11" type="ORF">A2257_01965</name>
</gene>